<feature type="non-terminal residue" evidence="1">
    <location>
        <position position="1"/>
    </location>
</feature>
<dbReference type="Gene3D" id="3.80.10.10">
    <property type="entry name" value="Ribonuclease Inhibitor"/>
    <property type="match status" value="1"/>
</dbReference>
<reference evidence="1 2" key="1">
    <citation type="submission" date="2020-06" db="EMBL/GenBank/DDBJ databases">
        <title>Transcriptomic and genomic resources for Thalictrum thalictroides and T. hernandezii: Facilitating candidate gene discovery in an emerging model plant lineage.</title>
        <authorList>
            <person name="Arias T."/>
            <person name="Riano-Pachon D.M."/>
            <person name="Di Stilio V.S."/>
        </authorList>
    </citation>
    <scope>NUCLEOTIDE SEQUENCE [LARGE SCALE GENOMIC DNA]</scope>
    <source>
        <strain evidence="2">cv. WT478/WT964</strain>
        <tissue evidence="1">Leaves</tissue>
    </source>
</reference>
<accession>A0A7J6V2S0</accession>
<gene>
    <name evidence="1" type="ORF">FRX31_031081</name>
</gene>
<dbReference type="SUPFAM" id="SSF52058">
    <property type="entry name" value="L domain-like"/>
    <property type="match status" value="1"/>
</dbReference>
<comment type="caution">
    <text evidence="1">The sequence shown here is derived from an EMBL/GenBank/DDBJ whole genome shotgun (WGS) entry which is preliminary data.</text>
</comment>
<proteinExistence type="predicted"/>
<keyword evidence="2" id="KW-1185">Reference proteome</keyword>
<dbReference type="GO" id="GO:0016301">
    <property type="term" value="F:kinase activity"/>
    <property type="evidence" value="ECO:0007669"/>
    <property type="project" value="UniProtKB-KW"/>
</dbReference>
<dbReference type="OrthoDB" id="676979at2759"/>
<dbReference type="PANTHER" id="PTHR48006:SF60">
    <property type="entry name" value="PROTEIN KINASE DOMAIN-CONTAINING PROTEIN"/>
    <property type="match status" value="1"/>
</dbReference>
<dbReference type="Proteomes" id="UP000554482">
    <property type="component" value="Unassembled WGS sequence"/>
</dbReference>
<dbReference type="EMBL" id="JABWDY010038915">
    <property type="protein sequence ID" value="KAF5179334.1"/>
    <property type="molecule type" value="Genomic_DNA"/>
</dbReference>
<evidence type="ECO:0000313" key="2">
    <source>
        <dbReference type="Proteomes" id="UP000554482"/>
    </source>
</evidence>
<dbReference type="PANTHER" id="PTHR48006">
    <property type="entry name" value="LEUCINE-RICH REPEAT-CONTAINING PROTEIN DDB_G0281931-RELATED"/>
    <property type="match status" value="1"/>
</dbReference>
<dbReference type="InterPro" id="IPR051824">
    <property type="entry name" value="LRR_Rcpt-Like_S/T_Kinase"/>
</dbReference>
<protein>
    <submittedName>
        <fullName evidence="1">Mdis1-interacting receptor like kinase</fullName>
    </submittedName>
</protein>
<evidence type="ECO:0000313" key="1">
    <source>
        <dbReference type="EMBL" id="KAF5179334.1"/>
    </source>
</evidence>
<dbReference type="InterPro" id="IPR001611">
    <property type="entry name" value="Leu-rich_rpt"/>
</dbReference>
<keyword evidence="1" id="KW-0808">Transferase</keyword>
<sequence length="233" mass="25717">MEGSMWGYDLAAGCFTVMSLTDKSHVVVEFGSQFFHLCVIVYSCFVLFASGSTLPDNEVQTLRQISSKLDIRQWNVNPSSCRTGQGLNINYNNGSLSNVTCDCTFNSSTICHVTIIELSLDLHGELPFEFANLTYLSTLNLNRNYLNGTIPRAWASLPLVNLSLLGNLVTGTIPKEIGNIRTLEFLNLQDNKMEGPIPEDLGNLVNLRRALLGGNDYTGRLPDTFGNLKNLTD</sequence>
<organism evidence="1 2">
    <name type="scientific">Thalictrum thalictroides</name>
    <name type="common">Rue-anemone</name>
    <name type="synonym">Anemone thalictroides</name>
    <dbReference type="NCBI Taxonomy" id="46969"/>
    <lineage>
        <taxon>Eukaryota</taxon>
        <taxon>Viridiplantae</taxon>
        <taxon>Streptophyta</taxon>
        <taxon>Embryophyta</taxon>
        <taxon>Tracheophyta</taxon>
        <taxon>Spermatophyta</taxon>
        <taxon>Magnoliopsida</taxon>
        <taxon>Ranunculales</taxon>
        <taxon>Ranunculaceae</taxon>
        <taxon>Thalictroideae</taxon>
        <taxon>Thalictrum</taxon>
    </lineage>
</organism>
<keyword evidence="1" id="KW-0675">Receptor</keyword>
<name>A0A7J6V2S0_THATH</name>
<dbReference type="Pfam" id="PF00560">
    <property type="entry name" value="LRR_1"/>
    <property type="match status" value="2"/>
</dbReference>
<dbReference type="InterPro" id="IPR032675">
    <property type="entry name" value="LRR_dom_sf"/>
</dbReference>
<keyword evidence="1" id="KW-0418">Kinase</keyword>
<dbReference type="AlphaFoldDB" id="A0A7J6V2S0"/>